<accession>A0A381YV27</accession>
<evidence type="ECO:0000256" key="2">
    <source>
        <dbReference type="ARBA" id="ARBA00022741"/>
    </source>
</evidence>
<dbReference type="InterPro" id="IPR015854">
    <property type="entry name" value="ABC_transpr_LolD-like"/>
</dbReference>
<keyword evidence="1" id="KW-0813">Transport</keyword>
<sequence length="246" mass="26213">MGESEMGGSKISGNSHIIQLESITKIYRLGTVDVSALDGVNLEVVKGDFIAIMGPSGSGKSTLMNVIGCLDAPTTGTYLLDGKEVSSLGDSALALIRNRQIGFVFQTYNLLPRLTALQNVELPLVYGGTKDRKRLSMEALEQVGLEDRANHKPAELSGGQQQRVGIARALVRNPAILLADEPTGNLDSGSSSEIMELIENLNYNSDLTVVLVTHEGDIAARAGRTITLVDGKITTDTKYPDSVQVA</sequence>
<dbReference type="PANTHER" id="PTHR24220">
    <property type="entry name" value="IMPORT ATP-BINDING PROTEIN"/>
    <property type="match status" value="1"/>
</dbReference>
<dbReference type="FunFam" id="3.40.50.300:FF:000032">
    <property type="entry name" value="Export ABC transporter ATP-binding protein"/>
    <property type="match status" value="1"/>
</dbReference>
<dbReference type="InterPro" id="IPR017911">
    <property type="entry name" value="MacB-like_ATP-bd"/>
</dbReference>
<dbReference type="PROSITE" id="PS00211">
    <property type="entry name" value="ABC_TRANSPORTER_1"/>
    <property type="match status" value="1"/>
</dbReference>
<dbReference type="GO" id="GO:0016887">
    <property type="term" value="F:ATP hydrolysis activity"/>
    <property type="evidence" value="ECO:0007669"/>
    <property type="project" value="InterPro"/>
</dbReference>
<dbReference type="EMBL" id="UINC01019121">
    <property type="protein sequence ID" value="SVA80814.1"/>
    <property type="molecule type" value="Genomic_DNA"/>
</dbReference>
<dbReference type="InterPro" id="IPR003593">
    <property type="entry name" value="AAA+_ATPase"/>
</dbReference>
<dbReference type="InterPro" id="IPR003439">
    <property type="entry name" value="ABC_transporter-like_ATP-bd"/>
</dbReference>
<protein>
    <recommendedName>
        <fullName evidence="4">ABC transporter domain-containing protein</fullName>
    </recommendedName>
</protein>
<evidence type="ECO:0000256" key="3">
    <source>
        <dbReference type="ARBA" id="ARBA00022840"/>
    </source>
</evidence>
<evidence type="ECO:0000313" key="5">
    <source>
        <dbReference type="EMBL" id="SVA80814.1"/>
    </source>
</evidence>
<dbReference type="PROSITE" id="PS50893">
    <property type="entry name" value="ABC_TRANSPORTER_2"/>
    <property type="match status" value="1"/>
</dbReference>
<name>A0A381YV27_9ZZZZ</name>
<dbReference type="GO" id="GO:0005524">
    <property type="term" value="F:ATP binding"/>
    <property type="evidence" value="ECO:0007669"/>
    <property type="project" value="UniProtKB-KW"/>
</dbReference>
<dbReference type="AlphaFoldDB" id="A0A381YV27"/>
<dbReference type="PANTHER" id="PTHR24220:SF86">
    <property type="entry name" value="ABC TRANSPORTER ABCH.1"/>
    <property type="match status" value="1"/>
</dbReference>
<dbReference type="GO" id="GO:0022857">
    <property type="term" value="F:transmembrane transporter activity"/>
    <property type="evidence" value="ECO:0007669"/>
    <property type="project" value="TreeGrafter"/>
</dbReference>
<evidence type="ECO:0000256" key="1">
    <source>
        <dbReference type="ARBA" id="ARBA00022448"/>
    </source>
</evidence>
<feature type="domain" description="ABC transporter" evidence="4">
    <location>
        <begin position="18"/>
        <end position="245"/>
    </location>
</feature>
<dbReference type="SMART" id="SM00382">
    <property type="entry name" value="AAA"/>
    <property type="match status" value="1"/>
</dbReference>
<dbReference type="SUPFAM" id="SSF52540">
    <property type="entry name" value="P-loop containing nucleoside triphosphate hydrolases"/>
    <property type="match status" value="1"/>
</dbReference>
<dbReference type="InterPro" id="IPR017871">
    <property type="entry name" value="ABC_transporter-like_CS"/>
</dbReference>
<dbReference type="GO" id="GO:0098796">
    <property type="term" value="C:membrane protein complex"/>
    <property type="evidence" value="ECO:0007669"/>
    <property type="project" value="UniProtKB-ARBA"/>
</dbReference>
<gene>
    <name evidence="5" type="ORF">METZ01_LOCUS133668</name>
</gene>
<dbReference type="GO" id="GO:0005886">
    <property type="term" value="C:plasma membrane"/>
    <property type="evidence" value="ECO:0007669"/>
    <property type="project" value="TreeGrafter"/>
</dbReference>
<dbReference type="CDD" id="cd03255">
    <property type="entry name" value="ABC_MJ0796_LolCDE_FtsE"/>
    <property type="match status" value="1"/>
</dbReference>
<keyword evidence="3" id="KW-0067">ATP-binding</keyword>
<proteinExistence type="predicted"/>
<dbReference type="Pfam" id="PF00005">
    <property type="entry name" value="ABC_tran"/>
    <property type="match status" value="1"/>
</dbReference>
<dbReference type="Gene3D" id="3.40.50.300">
    <property type="entry name" value="P-loop containing nucleotide triphosphate hydrolases"/>
    <property type="match status" value="1"/>
</dbReference>
<evidence type="ECO:0000259" key="4">
    <source>
        <dbReference type="PROSITE" id="PS50893"/>
    </source>
</evidence>
<dbReference type="InterPro" id="IPR027417">
    <property type="entry name" value="P-loop_NTPase"/>
</dbReference>
<keyword evidence="2" id="KW-0547">Nucleotide-binding</keyword>
<reference evidence="5" key="1">
    <citation type="submission" date="2018-05" db="EMBL/GenBank/DDBJ databases">
        <authorList>
            <person name="Lanie J.A."/>
            <person name="Ng W.-L."/>
            <person name="Kazmierczak K.M."/>
            <person name="Andrzejewski T.M."/>
            <person name="Davidsen T.M."/>
            <person name="Wayne K.J."/>
            <person name="Tettelin H."/>
            <person name="Glass J.I."/>
            <person name="Rusch D."/>
            <person name="Podicherti R."/>
            <person name="Tsui H.-C.T."/>
            <person name="Winkler M.E."/>
        </authorList>
    </citation>
    <scope>NUCLEOTIDE SEQUENCE</scope>
</reference>
<organism evidence="5">
    <name type="scientific">marine metagenome</name>
    <dbReference type="NCBI Taxonomy" id="408172"/>
    <lineage>
        <taxon>unclassified sequences</taxon>
        <taxon>metagenomes</taxon>
        <taxon>ecological metagenomes</taxon>
    </lineage>
</organism>